<dbReference type="AlphaFoldDB" id="A0A182X0W9"/>
<dbReference type="PANTHER" id="PTHR21004">
    <property type="entry name" value="SERINE PROTEASE-RELATED"/>
    <property type="match status" value="1"/>
</dbReference>
<keyword evidence="1" id="KW-0378">Hydrolase</keyword>
<dbReference type="VEuPathDB" id="VectorBase:AQUA003436"/>
<dbReference type="Gene3D" id="2.40.10.10">
    <property type="entry name" value="Trypsin-like serine proteases"/>
    <property type="match status" value="3"/>
</dbReference>
<evidence type="ECO:0000256" key="1">
    <source>
        <dbReference type="PIRNR" id="PIRNR037989"/>
    </source>
</evidence>
<keyword evidence="1" id="KW-0576">Peroxisome</keyword>
<dbReference type="InterPro" id="IPR043504">
    <property type="entry name" value="Peptidase_S1_PA_chymotrypsin"/>
</dbReference>
<sequence>MQRQKEASRFYTGVVAVAHPTPAYRALAADINWRVIPPIPQHGTIFYTSGNHKATAIFLDEELVITSGLIFSDNESLNQTVADATKNSSIVELGTELKEIFDLDFRVVRKQENVLQQQAARAYHIVHSHRVRECMETVLEGLHVCIGGDMKPVRLYAPLYASIVILSTNLAKCVSWNHIKTVIDRLRPTGSTGPKLLDEVVTVSTPFGDESFFNTLNVGHISNIFGDHECLLLLDTHLSSGCQGGAVYNRNMKLQGILIGSTFTHRNENVSFPLAISMEEIVRVALNRRNLCQSLPMALPVQAFRSVCMIDSQGCWGTGCAFELNGKRYIISCSHVLATDNITCVFNDQKTMHPKLIYKNPIFDSAYDIALMEATFEEAQSSNWFCQLANYIPRIGQRLYAVGFPVLKSLARGINFKPSIIPGRVTKYSEGLLFTDCSIQCGQSGGPIFDENGLLVAIAVSNFKSSVDNLIYNCHNMCVPVKDIYSTLERYSITRDKTSLDALQADWNVRCKWKLKPPVILNKL</sequence>
<dbReference type="GO" id="GO:0031998">
    <property type="term" value="P:regulation of fatty acid beta-oxidation"/>
    <property type="evidence" value="ECO:0007669"/>
    <property type="project" value="TreeGrafter"/>
</dbReference>
<dbReference type="EC" id="3.4.21.-" evidence="1"/>
<proteinExistence type="inferred from homology"/>
<comment type="function">
    <text evidence="1">Peroxisomal protease that mediates both the removal of the leader peptide from proteins containing a PTS2 target sequence and processes several PTS1-containing proteins. Catalyzes the processing of PTS1-proteins involved in the peroxisomal beta-oxidation of fatty acids.</text>
</comment>
<comment type="PTM">
    <text evidence="1">The full-lengh TYSND1 is the active the proteolytic processing of PTS1- and PTS2-proteins and in self-cleavage, and intermolecular self-cleavage of TYSND1 down-regulates its protease activity.</text>
</comment>
<dbReference type="GO" id="GO:0005777">
    <property type="term" value="C:peroxisome"/>
    <property type="evidence" value="ECO:0007669"/>
    <property type="project" value="UniProtKB-SubCell"/>
</dbReference>
<keyword evidence="1" id="KW-0645">Protease</keyword>
<evidence type="ECO:0000313" key="2">
    <source>
        <dbReference type="EnsemblMetazoa" id="AQUA003436-PA"/>
    </source>
</evidence>
<organism evidence="2 3">
    <name type="scientific">Anopheles quadriannulatus</name>
    <name type="common">Mosquito</name>
    <dbReference type="NCBI Taxonomy" id="34691"/>
    <lineage>
        <taxon>Eukaryota</taxon>
        <taxon>Metazoa</taxon>
        <taxon>Ecdysozoa</taxon>
        <taxon>Arthropoda</taxon>
        <taxon>Hexapoda</taxon>
        <taxon>Insecta</taxon>
        <taxon>Pterygota</taxon>
        <taxon>Neoptera</taxon>
        <taxon>Endopterygota</taxon>
        <taxon>Diptera</taxon>
        <taxon>Nematocera</taxon>
        <taxon>Culicoidea</taxon>
        <taxon>Culicidae</taxon>
        <taxon>Anophelinae</taxon>
        <taxon>Anopheles</taxon>
    </lineage>
</organism>
<dbReference type="SUPFAM" id="SSF50494">
    <property type="entry name" value="Trypsin-like serine proteases"/>
    <property type="match status" value="2"/>
</dbReference>
<dbReference type="InterPro" id="IPR009003">
    <property type="entry name" value="Peptidase_S1_PA"/>
</dbReference>
<accession>A0A182X0W9</accession>
<keyword evidence="3" id="KW-1185">Reference proteome</keyword>
<dbReference type="EnsemblMetazoa" id="AQUA003436-RA">
    <property type="protein sequence ID" value="AQUA003436-PA"/>
    <property type="gene ID" value="AQUA003436"/>
</dbReference>
<dbReference type="GO" id="GO:0016485">
    <property type="term" value="P:protein processing"/>
    <property type="evidence" value="ECO:0007669"/>
    <property type="project" value="InterPro"/>
</dbReference>
<comment type="similarity">
    <text evidence="1">Belongs to the peptidase S1B family.</text>
</comment>
<dbReference type="PANTHER" id="PTHR21004:SF0">
    <property type="entry name" value="PEROXISOMAL LEADER PEPTIDE-PROCESSING PROTEASE"/>
    <property type="match status" value="1"/>
</dbReference>
<keyword evidence="1" id="KW-0720">Serine protease</keyword>
<reference evidence="2" key="1">
    <citation type="submission" date="2020-05" db="UniProtKB">
        <authorList>
            <consortium name="EnsemblMetazoa"/>
        </authorList>
    </citation>
    <scope>IDENTIFICATION</scope>
    <source>
        <strain evidence="2">SANGQUA</strain>
    </source>
</reference>
<dbReference type="STRING" id="34691.A0A182X0W9"/>
<dbReference type="GO" id="GO:0004252">
    <property type="term" value="F:serine-type endopeptidase activity"/>
    <property type="evidence" value="ECO:0007669"/>
    <property type="project" value="InterPro"/>
</dbReference>
<protein>
    <recommendedName>
        <fullName evidence="1">Peroxisomal leader peptide-processing protease</fullName>
        <ecNumber evidence="1">3.4.21.-</ecNumber>
    </recommendedName>
</protein>
<comment type="subcellular location">
    <subcellularLocation>
        <location evidence="1">Peroxisome</location>
    </subcellularLocation>
</comment>
<name>A0A182X0W9_ANOQN</name>
<dbReference type="Proteomes" id="UP000076407">
    <property type="component" value="Unassembled WGS sequence"/>
</dbReference>
<dbReference type="InterPro" id="IPR039245">
    <property type="entry name" value="TYSND1/DEG15"/>
</dbReference>
<evidence type="ECO:0000313" key="3">
    <source>
        <dbReference type="Proteomes" id="UP000076407"/>
    </source>
</evidence>
<dbReference type="Pfam" id="PF13365">
    <property type="entry name" value="Trypsin_2"/>
    <property type="match status" value="1"/>
</dbReference>